<keyword evidence="1" id="KW-0812">Transmembrane</keyword>
<proteinExistence type="predicted"/>
<dbReference type="AlphaFoldDB" id="A0A9D4G8Y7"/>
<sequence>MNTQSHVKAMDLYSPLPDAHRYYAATLGINTEFGCNVNSITNGRIMKLVRQSSTVEPLPGNGDFNVGYGDSLNIHNVGEFGAYINRQNSVNEEREKERLMKSDESSLCVDLEHSPKLPADGQSQKVKVFNPDTEEYALSLKKDDELYTEKRTEDMSETCNNSPQCGDVECGKETQREAVSSRRRTLGLLFIGFLVGCLLTCAVLIPVHIQIMQQRYIPPEPSPPLYLESHSDEWPTFIELTRPAGDTRPLAKFLLDQETLYGHGTIRWKAASETLNSTITASGNESCVIVPEDGFYCVLSQLTYAFTGSTMAKQVGHSLLVVHDGAENVVQKKLITVPFRDTSLPRNQKVLEPSNLLTYVLTKAGDKICVNAEPPELLYVAPLDNVLIVVKQ</sequence>
<dbReference type="InterPro" id="IPR008983">
    <property type="entry name" value="Tumour_necrosis_fac-like_dom"/>
</dbReference>
<dbReference type="EMBL" id="JAIWYP010000006">
    <property type="protein sequence ID" value="KAH3810750.1"/>
    <property type="molecule type" value="Genomic_DNA"/>
</dbReference>
<name>A0A9D4G8Y7_DREPO</name>
<organism evidence="2 3">
    <name type="scientific">Dreissena polymorpha</name>
    <name type="common">Zebra mussel</name>
    <name type="synonym">Mytilus polymorpha</name>
    <dbReference type="NCBI Taxonomy" id="45954"/>
    <lineage>
        <taxon>Eukaryota</taxon>
        <taxon>Metazoa</taxon>
        <taxon>Spiralia</taxon>
        <taxon>Lophotrochozoa</taxon>
        <taxon>Mollusca</taxon>
        <taxon>Bivalvia</taxon>
        <taxon>Autobranchia</taxon>
        <taxon>Heteroconchia</taxon>
        <taxon>Euheterodonta</taxon>
        <taxon>Imparidentia</taxon>
        <taxon>Neoheterodontei</taxon>
        <taxon>Myida</taxon>
        <taxon>Dreissenoidea</taxon>
        <taxon>Dreissenidae</taxon>
        <taxon>Dreissena</taxon>
    </lineage>
</organism>
<keyword evidence="3" id="KW-1185">Reference proteome</keyword>
<reference evidence="2" key="1">
    <citation type="journal article" date="2019" name="bioRxiv">
        <title>The Genome of the Zebra Mussel, Dreissena polymorpha: A Resource for Invasive Species Research.</title>
        <authorList>
            <person name="McCartney M.A."/>
            <person name="Auch B."/>
            <person name="Kono T."/>
            <person name="Mallez S."/>
            <person name="Zhang Y."/>
            <person name="Obille A."/>
            <person name="Becker A."/>
            <person name="Abrahante J.E."/>
            <person name="Garbe J."/>
            <person name="Badalamenti J.P."/>
            <person name="Herman A."/>
            <person name="Mangelson H."/>
            <person name="Liachko I."/>
            <person name="Sullivan S."/>
            <person name="Sone E.D."/>
            <person name="Koren S."/>
            <person name="Silverstein K.A.T."/>
            <person name="Beckman K.B."/>
            <person name="Gohl D.M."/>
        </authorList>
    </citation>
    <scope>NUCLEOTIDE SEQUENCE</scope>
    <source>
        <strain evidence="2">Duluth1</strain>
        <tissue evidence="2">Whole animal</tissue>
    </source>
</reference>
<reference evidence="2" key="2">
    <citation type="submission" date="2020-11" db="EMBL/GenBank/DDBJ databases">
        <authorList>
            <person name="McCartney M.A."/>
            <person name="Auch B."/>
            <person name="Kono T."/>
            <person name="Mallez S."/>
            <person name="Becker A."/>
            <person name="Gohl D.M."/>
            <person name="Silverstein K.A.T."/>
            <person name="Koren S."/>
            <person name="Bechman K.B."/>
            <person name="Herman A."/>
            <person name="Abrahante J.E."/>
            <person name="Garbe J."/>
        </authorList>
    </citation>
    <scope>NUCLEOTIDE SEQUENCE</scope>
    <source>
        <strain evidence="2">Duluth1</strain>
        <tissue evidence="2">Whole animal</tissue>
    </source>
</reference>
<dbReference type="SUPFAM" id="SSF49842">
    <property type="entry name" value="TNF-like"/>
    <property type="match status" value="1"/>
</dbReference>
<evidence type="ECO:0000256" key="1">
    <source>
        <dbReference type="SAM" id="Phobius"/>
    </source>
</evidence>
<dbReference type="OrthoDB" id="6207135at2759"/>
<keyword evidence="1" id="KW-0472">Membrane</keyword>
<evidence type="ECO:0000313" key="3">
    <source>
        <dbReference type="Proteomes" id="UP000828390"/>
    </source>
</evidence>
<comment type="caution">
    <text evidence="2">The sequence shown here is derived from an EMBL/GenBank/DDBJ whole genome shotgun (WGS) entry which is preliminary data.</text>
</comment>
<evidence type="ECO:0008006" key="4">
    <source>
        <dbReference type="Google" id="ProtNLM"/>
    </source>
</evidence>
<accession>A0A9D4G8Y7</accession>
<dbReference type="Gene3D" id="2.60.120.40">
    <property type="match status" value="1"/>
</dbReference>
<gene>
    <name evidence="2" type="ORF">DPMN_139147</name>
</gene>
<protein>
    <recommendedName>
        <fullName evidence="4">TNF family profile domain-containing protein</fullName>
    </recommendedName>
</protein>
<feature type="transmembrane region" description="Helical" evidence="1">
    <location>
        <begin position="186"/>
        <end position="209"/>
    </location>
</feature>
<dbReference type="Proteomes" id="UP000828390">
    <property type="component" value="Unassembled WGS sequence"/>
</dbReference>
<evidence type="ECO:0000313" key="2">
    <source>
        <dbReference type="EMBL" id="KAH3810750.1"/>
    </source>
</evidence>
<keyword evidence="1" id="KW-1133">Transmembrane helix</keyword>